<dbReference type="AlphaFoldDB" id="A0A6A4NTH6"/>
<comment type="caution">
    <text evidence="2">The sequence shown here is derived from an EMBL/GenBank/DDBJ whole genome shotgun (WGS) entry which is preliminary data.</text>
</comment>
<evidence type="ECO:0000313" key="2">
    <source>
        <dbReference type="EMBL" id="KAE9590679.1"/>
    </source>
</evidence>
<keyword evidence="3" id="KW-1185">Reference proteome</keyword>
<dbReference type="PANTHER" id="PTHR38928:SF8">
    <property type="entry name" value="TRANSMEMBRANE PROTEIN"/>
    <property type="match status" value="1"/>
</dbReference>
<dbReference type="PANTHER" id="PTHR38928">
    <property type="entry name" value="ARGOS7"/>
    <property type="match status" value="1"/>
</dbReference>
<evidence type="ECO:0008006" key="4">
    <source>
        <dbReference type="Google" id="ProtNLM"/>
    </source>
</evidence>
<name>A0A6A4NTH6_LUPAL</name>
<dbReference type="EMBL" id="WOCE01000020">
    <property type="protein sequence ID" value="KAE9590679.1"/>
    <property type="molecule type" value="Genomic_DNA"/>
</dbReference>
<sequence>MMTCFEIYNDVKVQDRKGLMITKHCTACMLRYKIIVLGLLITLSILVLPLVLPPLPPPPLLLLLVPVFIMLLLFLLAFLPSSLPNIAAFIP</sequence>
<evidence type="ECO:0000313" key="3">
    <source>
        <dbReference type="Proteomes" id="UP000447434"/>
    </source>
</evidence>
<reference evidence="3" key="1">
    <citation type="journal article" date="2020" name="Nat. Commun.">
        <title>Genome sequence of the cluster root forming white lupin.</title>
        <authorList>
            <person name="Hufnagel B."/>
            <person name="Marques A."/>
            <person name="Soriano A."/>
            <person name="Marques L."/>
            <person name="Divol F."/>
            <person name="Doumas P."/>
            <person name="Sallet E."/>
            <person name="Mancinotti D."/>
            <person name="Carrere S."/>
            <person name="Marande W."/>
            <person name="Arribat S."/>
            <person name="Keller J."/>
            <person name="Huneau C."/>
            <person name="Blein T."/>
            <person name="Aime D."/>
            <person name="Laguerre M."/>
            <person name="Taylor J."/>
            <person name="Schubert V."/>
            <person name="Nelson M."/>
            <person name="Geu-Flores F."/>
            <person name="Crespi M."/>
            <person name="Gallardo-Guerrero K."/>
            <person name="Delaux P.-M."/>
            <person name="Salse J."/>
            <person name="Berges H."/>
            <person name="Guyot R."/>
            <person name="Gouzy J."/>
            <person name="Peret B."/>
        </authorList>
    </citation>
    <scope>NUCLEOTIDE SEQUENCE [LARGE SCALE GENOMIC DNA]</scope>
    <source>
        <strain evidence="3">cv. Amiga</strain>
    </source>
</reference>
<proteinExistence type="predicted"/>
<accession>A0A6A4NTH6</accession>
<organism evidence="2 3">
    <name type="scientific">Lupinus albus</name>
    <name type="common">White lupine</name>
    <name type="synonym">Lupinus termis</name>
    <dbReference type="NCBI Taxonomy" id="3870"/>
    <lineage>
        <taxon>Eukaryota</taxon>
        <taxon>Viridiplantae</taxon>
        <taxon>Streptophyta</taxon>
        <taxon>Embryophyta</taxon>
        <taxon>Tracheophyta</taxon>
        <taxon>Spermatophyta</taxon>
        <taxon>Magnoliopsida</taxon>
        <taxon>eudicotyledons</taxon>
        <taxon>Gunneridae</taxon>
        <taxon>Pentapetalae</taxon>
        <taxon>rosids</taxon>
        <taxon>fabids</taxon>
        <taxon>Fabales</taxon>
        <taxon>Fabaceae</taxon>
        <taxon>Papilionoideae</taxon>
        <taxon>50 kb inversion clade</taxon>
        <taxon>genistoids sensu lato</taxon>
        <taxon>core genistoids</taxon>
        <taxon>Genisteae</taxon>
        <taxon>Lupinus</taxon>
    </lineage>
</organism>
<keyword evidence="1" id="KW-0812">Transmembrane</keyword>
<keyword evidence="1" id="KW-1133">Transmembrane helix</keyword>
<evidence type="ECO:0000256" key="1">
    <source>
        <dbReference type="SAM" id="Phobius"/>
    </source>
</evidence>
<protein>
    <recommendedName>
        <fullName evidence="4">Transmembrane protein</fullName>
    </recommendedName>
</protein>
<gene>
    <name evidence="2" type="ORF">Lalb_Chr20g0110211</name>
</gene>
<feature type="transmembrane region" description="Helical" evidence="1">
    <location>
        <begin position="58"/>
        <end position="79"/>
    </location>
</feature>
<dbReference type="Proteomes" id="UP000447434">
    <property type="component" value="Chromosome 20"/>
</dbReference>
<feature type="transmembrane region" description="Helical" evidence="1">
    <location>
        <begin position="30"/>
        <end position="52"/>
    </location>
</feature>
<keyword evidence="1" id="KW-0472">Membrane</keyword>